<evidence type="ECO:0000313" key="2">
    <source>
        <dbReference type="Proteomes" id="UP000076722"/>
    </source>
</evidence>
<proteinExistence type="predicted"/>
<gene>
    <name evidence="1" type="ORF">SISNIDRAFT_484532</name>
</gene>
<name>A0A164VMN3_9AGAM</name>
<dbReference type="AlphaFoldDB" id="A0A164VMN3"/>
<evidence type="ECO:0000313" key="1">
    <source>
        <dbReference type="EMBL" id="KZS94294.1"/>
    </source>
</evidence>
<protein>
    <submittedName>
        <fullName evidence="1">Uncharacterized protein</fullName>
    </submittedName>
</protein>
<organism evidence="1 2">
    <name type="scientific">Sistotremastrum niveocremeum HHB9708</name>
    <dbReference type="NCBI Taxonomy" id="1314777"/>
    <lineage>
        <taxon>Eukaryota</taxon>
        <taxon>Fungi</taxon>
        <taxon>Dikarya</taxon>
        <taxon>Basidiomycota</taxon>
        <taxon>Agaricomycotina</taxon>
        <taxon>Agaricomycetes</taxon>
        <taxon>Sistotremastrales</taxon>
        <taxon>Sistotremastraceae</taxon>
        <taxon>Sertulicium</taxon>
        <taxon>Sertulicium niveocremeum</taxon>
    </lineage>
</organism>
<reference evidence="1 2" key="1">
    <citation type="journal article" date="2016" name="Mol. Biol. Evol.">
        <title>Comparative Genomics of Early-Diverging Mushroom-Forming Fungi Provides Insights into the Origins of Lignocellulose Decay Capabilities.</title>
        <authorList>
            <person name="Nagy L.G."/>
            <person name="Riley R."/>
            <person name="Tritt A."/>
            <person name="Adam C."/>
            <person name="Daum C."/>
            <person name="Floudas D."/>
            <person name="Sun H."/>
            <person name="Yadav J.S."/>
            <person name="Pangilinan J."/>
            <person name="Larsson K.H."/>
            <person name="Matsuura K."/>
            <person name="Barry K."/>
            <person name="Labutti K."/>
            <person name="Kuo R."/>
            <person name="Ohm R.A."/>
            <person name="Bhattacharya S.S."/>
            <person name="Shirouzu T."/>
            <person name="Yoshinaga Y."/>
            <person name="Martin F.M."/>
            <person name="Grigoriev I.V."/>
            <person name="Hibbett D.S."/>
        </authorList>
    </citation>
    <scope>NUCLEOTIDE SEQUENCE [LARGE SCALE GENOMIC DNA]</scope>
    <source>
        <strain evidence="1 2">HHB9708</strain>
    </source>
</reference>
<sequence>MHPPVVHVITCTVIPLNEDLDEEDALEHLIGEPGLSAFWRLERGWLLSIQGGCVRAIHWTLFSSYLDCCDIAFLNRIKHMTHRCSADPITPLKNALIDQYYSGKFIVFYRTRQEWHGSRLFDRIAILCRPSALLTVYGFMLHDQIFLEPIASAAHQFPPAGLLHSLDETLFPGINLSVDALHWLHPNDEQDRSQALRRALRISHCWRLLTPGLGISAGSVLDHGSSWNTLISHFLSSASAREYIILSVLCKT</sequence>
<accession>A0A164VMN3</accession>
<dbReference type="Proteomes" id="UP000076722">
    <property type="component" value="Unassembled WGS sequence"/>
</dbReference>
<dbReference type="EMBL" id="KV419404">
    <property type="protein sequence ID" value="KZS94294.1"/>
    <property type="molecule type" value="Genomic_DNA"/>
</dbReference>
<keyword evidence="2" id="KW-1185">Reference proteome</keyword>